<evidence type="ECO:0000256" key="8">
    <source>
        <dbReference type="RuleBase" id="RU363032"/>
    </source>
</evidence>
<dbReference type="PROSITE" id="PS50928">
    <property type="entry name" value="ABC_TM1"/>
    <property type="match status" value="1"/>
</dbReference>
<evidence type="ECO:0000256" key="4">
    <source>
        <dbReference type="ARBA" id="ARBA00022475"/>
    </source>
</evidence>
<keyword evidence="11" id="KW-1185">Reference proteome</keyword>
<evidence type="ECO:0000256" key="1">
    <source>
        <dbReference type="ARBA" id="ARBA00004651"/>
    </source>
</evidence>
<evidence type="ECO:0000256" key="6">
    <source>
        <dbReference type="ARBA" id="ARBA00022989"/>
    </source>
</evidence>
<evidence type="ECO:0000256" key="3">
    <source>
        <dbReference type="ARBA" id="ARBA00022448"/>
    </source>
</evidence>
<feature type="transmembrane region" description="Helical" evidence="8">
    <location>
        <begin position="219"/>
        <end position="241"/>
    </location>
</feature>
<gene>
    <name evidence="10" type="ORF">FYJ52_02645</name>
</gene>
<comment type="subcellular location">
    <subcellularLocation>
        <location evidence="1 8">Cell membrane</location>
        <topology evidence="1 8">Multi-pass membrane protein</topology>
    </subcellularLocation>
</comment>
<reference evidence="10 11" key="1">
    <citation type="submission" date="2019-08" db="EMBL/GenBank/DDBJ databases">
        <title>In-depth cultivation of the pig gut microbiome towards novel bacterial diversity and tailored functional studies.</title>
        <authorList>
            <person name="Wylensek D."/>
            <person name="Hitch T.C.A."/>
            <person name="Clavel T."/>
        </authorList>
    </citation>
    <scope>NUCLEOTIDE SEQUENCE [LARGE SCALE GENOMIC DNA]</scope>
    <source>
        <strain evidence="10 11">RF-744-FAT-4</strain>
    </source>
</reference>
<dbReference type="PANTHER" id="PTHR42929:SF1">
    <property type="entry name" value="INNER MEMBRANE ABC TRANSPORTER PERMEASE PROTEIN YDCU-RELATED"/>
    <property type="match status" value="1"/>
</dbReference>
<feature type="transmembrane region" description="Helical" evidence="8">
    <location>
        <begin position="86"/>
        <end position="104"/>
    </location>
</feature>
<sequence>MKKKDMRPKPKARKDKKTAKARLASIIMNGPITIWSILFIIVPVVILAVMSFMSKGPLGIVVYKPTLDNYRNIFSSMYINVIKESLIIAFWTTILTVLLGYPFASIMAKMKRKTSGLFMILMMIPMWVSGLVIIYSFVILFNQSGIINTILMKLGLISKPLTMLYTNFSVTVGMLYMFMPFSVLPMFSSIEKLDPALIEASKDLGAGPVRTFFKVQLPLTSPGIFAAVLLTFIPCIGYYMVTDMLGGGTNMMIGNLIYRQFTISRNWPFGAALAMVLAVVILLMVWVYKKVGGNLDDLG</sequence>
<dbReference type="CDD" id="cd06261">
    <property type="entry name" value="TM_PBP2"/>
    <property type="match status" value="1"/>
</dbReference>
<dbReference type="GO" id="GO:0005886">
    <property type="term" value="C:plasma membrane"/>
    <property type="evidence" value="ECO:0007669"/>
    <property type="project" value="UniProtKB-SubCell"/>
</dbReference>
<dbReference type="InterPro" id="IPR035906">
    <property type="entry name" value="MetI-like_sf"/>
</dbReference>
<proteinExistence type="inferred from homology"/>
<dbReference type="SUPFAM" id="SSF161098">
    <property type="entry name" value="MetI-like"/>
    <property type="match status" value="1"/>
</dbReference>
<evidence type="ECO:0000313" key="11">
    <source>
        <dbReference type="Proteomes" id="UP000461754"/>
    </source>
</evidence>
<feature type="domain" description="ABC transmembrane type-1" evidence="9">
    <location>
        <begin position="82"/>
        <end position="288"/>
    </location>
</feature>
<comment type="caution">
    <text evidence="10">The sequence shown here is derived from an EMBL/GenBank/DDBJ whole genome shotgun (WGS) entry which is preliminary data.</text>
</comment>
<name>A0A7X2NF71_9FIRM</name>
<keyword evidence="3 8" id="KW-0813">Transport</keyword>
<keyword evidence="7 8" id="KW-0472">Membrane</keyword>
<dbReference type="AlphaFoldDB" id="A0A7X2NF71"/>
<evidence type="ECO:0000256" key="7">
    <source>
        <dbReference type="ARBA" id="ARBA00023136"/>
    </source>
</evidence>
<feature type="transmembrane region" description="Helical" evidence="8">
    <location>
        <begin position="116"/>
        <end position="141"/>
    </location>
</feature>
<organism evidence="10 11">
    <name type="scientific">Pseudoramibacter porci</name>
    <dbReference type="NCBI Taxonomy" id="2606631"/>
    <lineage>
        <taxon>Bacteria</taxon>
        <taxon>Bacillati</taxon>
        <taxon>Bacillota</taxon>
        <taxon>Clostridia</taxon>
        <taxon>Eubacteriales</taxon>
        <taxon>Eubacteriaceae</taxon>
        <taxon>Pseudoramibacter</taxon>
    </lineage>
</organism>
<comment type="similarity">
    <text evidence="2">Belongs to the binding-protein-dependent transport system permease family. CysTW subfamily.</text>
</comment>
<feature type="transmembrane region" description="Helical" evidence="8">
    <location>
        <begin position="161"/>
        <end position="184"/>
    </location>
</feature>
<dbReference type="GO" id="GO:0055085">
    <property type="term" value="P:transmembrane transport"/>
    <property type="evidence" value="ECO:0007669"/>
    <property type="project" value="InterPro"/>
</dbReference>
<dbReference type="Gene3D" id="1.10.3720.10">
    <property type="entry name" value="MetI-like"/>
    <property type="match status" value="1"/>
</dbReference>
<keyword evidence="5 8" id="KW-0812">Transmembrane</keyword>
<evidence type="ECO:0000256" key="2">
    <source>
        <dbReference type="ARBA" id="ARBA00007069"/>
    </source>
</evidence>
<evidence type="ECO:0000256" key="5">
    <source>
        <dbReference type="ARBA" id="ARBA00022692"/>
    </source>
</evidence>
<feature type="transmembrane region" description="Helical" evidence="8">
    <location>
        <begin position="267"/>
        <end position="288"/>
    </location>
</feature>
<keyword evidence="4" id="KW-1003">Cell membrane</keyword>
<dbReference type="InterPro" id="IPR000515">
    <property type="entry name" value="MetI-like"/>
</dbReference>
<dbReference type="Proteomes" id="UP000461754">
    <property type="component" value="Unassembled WGS sequence"/>
</dbReference>
<protein>
    <submittedName>
        <fullName evidence="10">ABC transporter permease</fullName>
    </submittedName>
</protein>
<evidence type="ECO:0000313" key="10">
    <source>
        <dbReference type="EMBL" id="MSS19311.1"/>
    </source>
</evidence>
<feature type="transmembrane region" description="Helical" evidence="8">
    <location>
        <begin position="21"/>
        <end position="49"/>
    </location>
</feature>
<dbReference type="Pfam" id="PF00528">
    <property type="entry name" value="BPD_transp_1"/>
    <property type="match status" value="1"/>
</dbReference>
<dbReference type="EMBL" id="VUMO01000002">
    <property type="protein sequence ID" value="MSS19311.1"/>
    <property type="molecule type" value="Genomic_DNA"/>
</dbReference>
<evidence type="ECO:0000259" key="9">
    <source>
        <dbReference type="PROSITE" id="PS50928"/>
    </source>
</evidence>
<keyword evidence="6 8" id="KW-1133">Transmembrane helix</keyword>
<dbReference type="RefSeq" id="WP_154575708.1">
    <property type="nucleotide sequence ID" value="NZ_VUMO01000002.1"/>
</dbReference>
<accession>A0A7X2NF71</accession>
<dbReference type="PANTHER" id="PTHR42929">
    <property type="entry name" value="INNER MEMBRANE ABC TRANSPORTER PERMEASE PROTEIN YDCU-RELATED-RELATED"/>
    <property type="match status" value="1"/>
</dbReference>